<evidence type="ECO:0000256" key="2">
    <source>
        <dbReference type="SAM" id="SignalP"/>
    </source>
</evidence>
<name>A0A804PE36_MAIZE</name>
<dbReference type="Proteomes" id="UP000007305">
    <property type="component" value="Chromosome 5"/>
</dbReference>
<evidence type="ECO:0000313" key="3">
    <source>
        <dbReference type="EnsemblPlants" id="Zm00001eb230210_P001"/>
    </source>
</evidence>
<feature type="signal peptide" evidence="2">
    <location>
        <begin position="1"/>
        <end position="17"/>
    </location>
</feature>
<dbReference type="AlphaFoldDB" id="A0A804PE36"/>
<evidence type="ECO:0000313" key="4">
    <source>
        <dbReference type="Proteomes" id="UP000007305"/>
    </source>
</evidence>
<accession>A0A804PE36</accession>
<feature type="chain" id="PRO_5032802130" evidence="2">
    <location>
        <begin position="18"/>
        <end position="460"/>
    </location>
</feature>
<evidence type="ECO:0000256" key="1">
    <source>
        <dbReference type="SAM" id="MobiDB-lite"/>
    </source>
</evidence>
<dbReference type="Gramene" id="Zm00001eb230210_T001">
    <property type="protein sequence ID" value="Zm00001eb230210_P001"/>
    <property type="gene ID" value="Zm00001eb230210"/>
</dbReference>
<feature type="region of interest" description="Disordered" evidence="1">
    <location>
        <begin position="275"/>
        <end position="339"/>
    </location>
</feature>
<dbReference type="EnsemblPlants" id="Zm00001eb230210_T001">
    <property type="protein sequence ID" value="Zm00001eb230210_P001"/>
    <property type="gene ID" value="Zm00001eb230210"/>
</dbReference>
<dbReference type="InParanoid" id="A0A804PE36"/>
<feature type="compositionally biased region" description="Basic residues" evidence="1">
    <location>
        <begin position="287"/>
        <end position="336"/>
    </location>
</feature>
<organism evidence="3 4">
    <name type="scientific">Zea mays</name>
    <name type="common">Maize</name>
    <dbReference type="NCBI Taxonomy" id="4577"/>
    <lineage>
        <taxon>Eukaryota</taxon>
        <taxon>Viridiplantae</taxon>
        <taxon>Streptophyta</taxon>
        <taxon>Embryophyta</taxon>
        <taxon>Tracheophyta</taxon>
        <taxon>Spermatophyta</taxon>
        <taxon>Magnoliopsida</taxon>
        <taxon>Liliopsida</taxon>
        <taxon>Poales</taxon>
        <taxon>Poaceae</taxon>
        <taxon>PACMAD clade</taxon>
        <taxon>Panicoideae</taxon>
        <taxon>Andropogonodae</taxon>
        <taxon>Andropogoneae</taxon>
        <taxon>Tripsacinae</taxon>
        <taxon>Zea</taxon>
    </lineage>
</organism>
<sequence length="460" mass="51953">MSKHSTAQLSTLRFVAAQLLVSGMEETSMWACEFRSELAPRPCPILLLGAGDAAHGPGLLPERELLHLPRGCLGQLGHEHHRPGRHVPRQARLAERHHLLGAHAAGRALPERHECARRLAPVLVGPPHHCGLRHGRVREQRRLHLDGADVLPAGDDDVLGPVQDPHVAVAGVPHRQVARPQPPAGHGLRRRGRVLVVPAHHRVPAEHHLAHGAPVRGHAGHRGRVLHVHLQPQVVEPLPGLDGRALRRRQRVPLGPPRAHRRWPVRLRQPVRVDHQEPELLHPEQHLRRRRRAARHHSHRPLPPRAQRRPLLRRGVHHHAQHRRRAAHVRHPVRRHGREDGARVHLAQAHVGAALRRHAPHQAPPVAVEHGHRPQVHRQRRHVVEEHRRQRVQVRAAVGVHHALGPRRRPRRVVQRDRLVLVVRPPDQELWIAASAAAEEEGLVLVAPIDAWDLVVSCRR</sequence>
<feature type="compositionally biased region" description="Basic and acidic residues" evidence="1">
    <location>
        <begin position="275"/>
        <end position="286"/>
    </location>
</feature>
<reference evidence="3" key="2">
    <citation type="submission" date="2019-07" db="EMBL/GenBank/DDBJ databases">
        <authorList>
            <person name="Seetharam A."/>
            <person name="Woodhouse M."/>
            <person name="Cannon E."/>
        </authorList>
    </citation>
    <scope>NUCLEOTIDE SEQUENCE [LARGE SCALE GENOMIC DNA]</scope>
    <source>
        <strain evidence="3">cv. B73</strain>
    </source>
</reference>
<keyword evidence="2" id="KW-0732">Signal</keyword>
<protein>
    <submittedName>
        <fullName evidence="3">Uncharacterized protein</fullName>
    </submittedName>
</protein>
<reference evidence="4" key="1">
    <citation type="journal article" date="2009" name="Science">
        <title>The B73 maize genome: complexity, diversity, and dynamics.</title>
        <authorList>
            <person name="Schnable P.S."/>
            <person name="Ware D."/>
            <person name="Fulton R.S."/>
            <person name="Stein J.C."/>
            <person name="Wei F."/>
            <person name="Pasternak S."/>
            <person name="Liang C."/>
            <person name="Zhang J."/>
            <person name="Fulton L."/>
            <person name="Graves T.A."/>
            <person name="Minx P."/>
            <person name="Reily A.D."/>
            <person name="Courtney L."/>
            <person name="Kruchowski S.S."/>
            <person name="Tomlinson C."/>
            <person name="Strong C."/>
            <person name="Delehaunty K."/>
            <person name="Fronick C."/>
            <person name="Courtney B."/>
            <person name="Rock S.M."/>
            <person name="Belter E."/>
            <person name="Du F."/>
            <person name="Kim K."/>
            <person name="Abbott R.M."/>
            <person name="Cotton M."/>
            <person name="Levy A."/>
            <person name="Marchetto P."/>
            <person name="Ochoa K."/>
            <person name="Jackson S.M."/>
            <person name="Gillam B."/>
            <person name="Chen W."/>
            <person name="Yan L."/>
            <person name="Higginbotham J."/>
            <person name="Cardenas M."/>
            <person name="Waligorski J."/>
            <person name="Applebaum E."/>
            <person name="Phelps L."/>
            <person name="Falcone J."/>
            <person name="Kanchi K."/>
            <person name="Thane T."/>
            <person name="Scimone A."/>
            <person name="Thane N."/>
            <person name="Henke J."/>
            <person name="Wang T."/>
            <person name="Ruppert J."/>
            <person name="Shah N."/>
            <person name="Rotter K."/>
            <person name="Hodges J."/>
            <person name="Ingenthron E."/>
            <person name="Cordes M."/>
            <person name="Kohlberg S."/>
            <person name="Sgro J."/>
            <person name="Delgado B."/>
            <person name="Mead K."/>
            <person name="Chinwalla A."/>
            <person name="Leonard S."/>
            <person name="Crouse K."/>
            <person name="Collura K."/>
            <person name="Kudrna D."/>
            <person name="Currie J."/>
            <person name="He R."/>
            <person name="Angelova A."/>
            <person name="Rajasekar S."/>
            <person name="Mueller T."/>
            <person name="Lomeli R."/>
            <person name="Scara G."/>
            <person name="Ko A."/>
            <person name="Delaney K."/>
            <person name="Wissotski M."/>
            <person name="Lopez G."/>
            <person name="Campos D."/>
            <person name="Braidotti M."/>
            <person name="Ashley E."/>
            <person name="Golser W."/>
            <person name="Kim H."/>
            <person name="Lee S."/>
            <person name="Lin J."/>
            <person name="Dujmic Z."/>
            <person name="Kim W."/>
            <person name="Talag J."/>
            <person name="Zuccolo A."/>
            <person name="Fan C."/>
            <person name="Sebastian A."/>
            <person name="Kramer M."/>
            <person name="Spiegel L."/>
            <person name="Nascimento L."/>
            <person name="Zutavern T."/>
            <person name="Miller B."/>
            <person name="Ambroise C."/>
            <person name="Muller S."/>
            <person name="Spooner W."/>
            <person name="Narechania A."/>
            <person name="Ren L."/>
            <person name="Wei S."/>
            <person name="Kumari S."/>
            <person name="Faga B."/>
            <person name="Levy M.J."/>
            <person name="McMahan L."/>
            <person name="Van Buren P."/>
            <person name="Vaughn M.W."/>
            <person name="Ying K."/>
            <person name="Yeh C.-T."/>
            <person name="Emrich S.J."/>
            <person name="Jia Y."/>
            <person name="Kalyanaraman A."/>
            <person name="Hsia A.-P."/>
            <person name="Barbazuk W.B."/>
            <person name="Baucom R.S."/>
            <person name="Brutnell T.P."/>
            <person name="Carpita N.C."/>
            <person name="Chaparro C."/>
            <person name="Chia J.-M."/>
            <person name="Deragon J.-M."/>
            <person name="Estill J.C."/>
            <person name="Fu Y."/>
            <person name="Jeddeloh J.A."/>
            <person name="Han Y."/>
            <person name="Lee H."/>
            <person name="Li P."/>
            <person name="Lisch D.R."/>
            <person name="Liu S."/>
            <person name="Liu Z."/>
            <person name="Nagel D.H."/>
            <person name="McCann M.C."/>
            <person name="SanMiguel P."/>
            <person name="Myers A.M."/>
            <person name="Nettleton D."/>
            <person name="Nguyen J."/>
            <person name="Penning B.W."/>
            <person name="Ponnala L."/>
            <person name="Schneider K.L."/>
            <person name="Schwartz D.C."/>
            <person name="Sharma A."/>
            <person name="Soderlund C."/>
            <person name="Springer N.M."/>
            <person name="Sun Q."/>
            <person name="Wang H."/>
            <person name="Waterman M."/>
            <person name="Westerman R."/>
            <person name="Wolfgruber T.K."/>
            <person name="Yang L."/>
            <person name="Yu Y."/>
            <person name="Zhang L."/>
            <person name="Zhou S."/>
            <person name="Zhu Q."/>
            <person name="Bennetzen J.L."/>
            <person name="Dawe R.K."/>
            <person name="Jiang J."/>
            <person name="Jiang N."/>
            <person name="Presting G.G."/>
            <person name="Wessler S.R."/>
            <person name="Aluru S."/>
            <person name="Martienssen R.A."/>
            <person name="Clifton S.W."/>
            <person name="McCombie W.R."/>
            <person name="Wing R.A."/>
            <person name="Wilson R.K."/>
        </authorList>
    </citation>
    <scope>NUCLEOTIDE SEQUENCE [LARGE SCALE GENOMIC DNA]</scope>
    <source>
        <strain evidence="4">cv. B73</strain>
    </source>
</reference>
<keyword evidence="4" id="KW-1185">Reference proteome</keyword>
<reference evidence="3" key="3">
    <citation type="submission" date="2021-05" db="UniProtKB">
        <authorList>
            <consortium name="EnsemblPlants"/>
        </authorList>
    </citation>
    <scope>IDENTIFICATION</scope>
    <source>
        <strain evidence="3">cv. B73</strain>
    </source>
</reference>
<proteinExistence type="predicted"/>